<dbReference type="PANTHER" id="PTHR36777">
    <property type="entry name" value="EXPRESSED PROTEIN"/>
    <property type="match status" value="1"/>
</dbReference>
<dbReference type="EMBL" id="JAMSHJ010000003">
    <property type="protein sequence ID" value="KAI5429953.1"/>
    <property type="molecule type" value="Genomic_DNA"/>
</dbReference>
<dbReference type="AlphaFoldDB" id="A0A9D5B194"/>
<feature type="transmembrane region" description="Helical" evidence="2">
    <location>
        <begin position="124"/>
        <end position="142"/>
    </location>
</feature>
<protein>
    <recommendedName>
        <fullName evidence="5">Transmembrane protein</fullName>
    </recommendedName>
</protein>
<organism evidence="3 4">
    <name type="scientific">Pisum sativum</name>
    <name type="common">Garden pea</name>
    <name type="synonym">Lathyrus oleraceus</name>
    <dbReference type="NCBI Taxonomy" id="3888"/>
    <lineage>
        <taxon>Eukaryota</taxon>
        <taxon>Viridiplantae</taxon>
        <taxon>Streptophyta</taxon>
        <taxon>Embryophyta</taxon>
        <taxon>Tracheophyta</taxon>
        <taxon>Spermatophyta</taxon>
        <taxon>Magnoliopsida</taxon>
        <taxon>eudicotyledons</taxon>
        <taxon>Gunneridae</taxon>
        <taxon>Pentapetalae</taxon>
        <taxon>rosids</taxon>
        <taxon>fabids</taxon>
        <taxon>Fabales</taxon>
        <taxon>Fabaceae</taxon>
        <taxon>Papilionoideae</taxon>
        <taxon>50 kb inversion clade</taxon>
        <taxon>NPAAA clade</taxon>
        <taxon>Hologalegina</taxon>
        <taxon>IRL clade</taxon>
        <taxon>Fabeae</taxon>
        <taxon>Lathyrus</taxon>
    </lineage>
</organism>
<dbReference type="Gramene" id="Psat0s3317g0040.1">
    <property type="protein sequence ID" value="Psat0s3317g0040.1.cds"/>
    <property type="gene ID" value="Psat0s3317g0040"/>
</dbReference>
<evidence type="ECO:0000256" key="2">
    <source>
        <dbReference type="SAM" id="Phobius"/>
    </source>
</evidence>
<dbReference type="Gramene" id="Psat03G0451100-T1">
    <property type="protein sequence ID" value="KAI5429953.1"/>
    <property type="gene ID" value="KIW84_034511"/>
</dbReference>
<accession>A0A9D5B194</accession>
<sequence>MSANGLVVNFSSVTPFFPSCHQNRPTHHQFPSVNSLLKLKNQTFLSKSQFKLSTSYKPRSNFVVFAAQSNFTKVLQNVWRVGKDGINAGANLVPSSVPRTIARISVTLVALIASLFVLKSILSIVFVISATIGLAYFAYLAFNKDQGPPSSGNGGSTTKPMNDPVEEAQRIMDKYK</sequence>
<keyword evidence="2" id="KW-1133">Transmembrane helix</keyword>
<evidence type="ECO:0000313" key="3">
    <source>
        <dbReference type="EMBL" id="KAI5429953.1"/>
    </source>
</evidence>
<reference evidence="3 4" key="1">
    <citation type="journal article" date="2022" name="Nat. Genet.">
        <title>Improved pea reference genome and pan-genome highlight genomic features and evolutionary characteristics.</title>
        <authorList>
            <person name="Yang T."/>
            <person name="Liu R."/>
            <person name="Luo Y."/>
            <person name="Hu S."/>
            <person name="Wang D."/>
            <person name="Wang C."/>
            <person name="Pandey M.K."/>
            <person name="Ge S."/>
            <person name="Xu Q."/>
            <person name="Li N."/>
            <person name="Li G."/>
            <person name="Huang Y."/>
            <person name="Saxena R.K."/>
            <person name="Ji Y."/>
            <person name="Li M."/>
            <person name="Yan X."/>
            <person name="He Y."/>
            <person name="Liu Y."/>
            <person name="Wang X."/>
            <person name="Xiang C."/>
            <person name="Varshney R.K."/>
            <person name="Ding H."/>
            <person name="Gao S."/>
            <person name="Zong X."/>
        </authorList>
    </citation>
    <scope>NUCLEOTIDE SEQUENCE [LARGE SCALE GENOMIC DNA]</scope>
    <source>
        <strain evidence="3 4">cv. Zhongwan 6</strain>
    </source>
</reference>
<dbReference type="Proteomes" id="UP001058974">
    <property type="component" value="Chromosome 3"/>
</dbReference>
<feature type="transmembrane region" description="Helical" evidence="2">
    <location>
        <begin position="100"/>
        <end position="118"/>
    </location>
</feature>
<gene>
    <name evidence="3" type="ORF">KIW84_034511</name>
</gene>
<proteinExistence type="predicted"/>
<feature type="region of interest" description="Disordered" evidence="1">
    <location>
        <begin position="149"/>
        <end position="176"/>
    </location>
</feature>
<keyword evidence="4" id="KW-1185">Reference proteome</keyword>
<evidence type="ECO:0008006" key="5">
    <source>
        <dbReference type="Google" id="ProtNLM"/>
    </source>
</evidence>
<keyword evidence="2" id="KW-0472">Membrane</keyword>
<name>A0A9D5B194_PEA</name>
<dbReference type="PANTHER" id="PTHR36777:SF2">
    <property type="entry name" value="EXPRESSED PROTEIN"/>
    <property type="match status" value="1"/>
</dbReference>
<dbReference type="OrthoDB" id="534175at2759"/>
<dbReference type="Gramene" id="PSAT_LOCUS11962_t1">
    <property type="protein sequence ID" value="CAL5192048.1"/>
    <property type="gene ID" value="PSAT_LOCUS11962"/>
</dbReference>
<evidence type="ECO:0000313" key="4">
    <source>
        <dbReference type="Proteomes" id="UP001058974"/>
    </source>
</evidence>
<comment type="caution">
    <text evidence="3">The sequence shown here is derived from an EMBL/GenBank/DDBJ whole genome shotgun (WGS) entry which is preliminary data.</text>
</comment>
<evidence type="ECO:0000256" key="1">
    <source>
        <dbReference type="SAM" id="MobiDB-lite"/>
    </source>
</evidence>
<keyword evidence="2" id="KW-0812">Transmembrane</keyword>
<feature type="compositionally biased region" description="Basic and acidic residues" evidence="1">
    <location>
        <begin position="167"/>
        <end position="176"/>
    </location>
</feature>